<dbReference type="InterPro" id="IPR011701">
    <property type="entry name" value="MFS"/>
</dbReference>
<feature type="transmembrane region" description="Helical" evidence="5">
    <location>
        <begin position="106"/>
        <end position="125"/>
    </location>
</feature>
<evidence type="ECO:0000256" key="4">
    <source>
        <dbReference type="ARBA" id="ARBA00023136"/>
    </source>
</evidence>
<dbReference type="EMBL" id="BMMI01000003">
    <property type="protein sequence ID" value="GGL62441.1"/>
    <property type="molecule type" value="Genomic_DNA"/>
</dbReference>
<keyword evidence="4 5" id="KW-0472">Membrane</keyword>
<name>A0ABQ2FX65_9ACTN</name>
<feature type="transmembrane region" description="Helical" evidence="5">
    <location>
        <begin position="131"/>
        <end position="152"/>
    </location>
</feature>
<feature type="transmembrane region" description="Helical" evidence="5">
    <location>
        <begin position="371"/>
        <end position="393"/>
    </location>
</feature>
<dbReference type="Proteomes" id="UP000648663">
    <property type="component" value="Unassembled WGS sequence"/>
</dbReference>
<dbReference type="PROSITE" id="PS50850">
    <property type="entry name" value="MFS"/>
    <property type="match status" value="1"/>
</dbReference>
<dbReference type="SUPFAM" id="SSF103473">
    <property type="entry name" value="MFS general substrate transporter"/>
    <property type="match status" value="1"/>
</dbReference>
<organism evidence="7 8">
    <name type="scientific">Modestobacter marinus</name>
    <dbReference type="NCBI Taxonomy" id="477641"/>
    <lineage>
        <taxon>Bacteria</taxon>
        <taxon>Bacillati</taxon>
        <taxon>Actinomycetota</taxon>
        <taxon>Actinomycetes</taxon>
        <taxon>Geodermatophilales</taxon>
        <taxon>Geodermatophilaceae</taxon>
        <taxon>Modestobacter</taxon>
    </lineage>
</organism>
<dbReference type="InterPro" id="IPR020846">
    <property type="entry name" value="MFS_dom"/>
</dbReference>
<evidence type="ECO:0000256" key="5">
    <source>
        <dbReference type="SAM" id="Phobius"/>
    </source>
</evidence>
<keyword evidence="3 5" id="KW-1133">Transmembrane helix</keyword>
<dbReference type="Gene3D" id="1.20.1250.20">
    <property type="entry name" value="MFS general substrate transporter like domains"/>
    <property type="match status" value="2"/>
</dbReference>
<dbReference type="PANTHER" id="PTHR23521">
    <property type="entry name" value="TRANSPORTER MFS SUPERFAMILY"/>
    <property type="match status" value="1"/>
</dbReference>
<comment type="subcellular location">
    <subcellularLocation>
        <location evidence="1">Cell membrane</location>
        <topology evidence="1">Multi-pass membrane protein</topology>
    </subcellularLocation>
</comment>
<feature type="transmembrane region" description="Helical" evidence="5">
    <location>
        <begin position="399"/>
        <end position="417"/>
    </location>
</feature>
<evidence type="ECO:0000256" key="2">
    <source>
        <dbReference type="ARBA" id="ARBA00022692"/>
    </source>
</evidence>
<feature type="transmembrane region" description="Helical" evidence="5">
    <location>
        <begin position="309"/>
        <end position="330"/>
    </location>
</feature>
<feature type="transmembrane region" description="Helical" evidence="5">
    <location>
        <begin position="280"/>
        <end position="302"/>
    </location>
</feature>
<evidence type="ECO:0000256" key="3">
    <source>
        <dbReference type="ARBA" id="ARBA00022989"/>
    </source>
</evidence>
<reference evidence="8" key="1">
    <citation type="journal article" date="2019" name="Int. J. Syst. Evol. Microbiol.">
        <title>The Global Catalogue of Microorganisms (GCM) 10K type strain sequencing project: providing services to taxonomists for standard genome sequencing and annotation.</title>
        <authorList>
            <consortium name="The Broad Institute Genomics Platform"/>
            <consortium name="The Broad Institute Genome Sequencing Center for Infectious Disease"/>
            <person name="Wu L."/>
            <person name="Ma J."/>
        </authorList>
    </citation>
    <scope>NUCLEOTIDE SEQUENCE [LARGE SCALE GENOMIC DNA]</scope>
    <source>
        <strain evidence="8">CGMCC 4.5581</strain>
    </source>
</reference>
<keyword evidence="8" id="KW-1185">Reference proteome</keyword>
<feature type="transmembrane region" description="Helical" evidence="5">
    <location>
        <begin position="164"/>
        <end position="187"/>
    </location>
</feature>
<feature type="transmembrane region" description="Helical" evidence="5">
    <location>
        <begin position="193"/>
        <end position="213"/>
    </location>
</feature>
<feature type="transmembrane region" description="Helical" evidence="5">
    <location>
        <begin position="75"/>
        <end position="94"/>
    </location>
</feature>
<gene>
    <name evidence="7" type="ORF">GCM10011589_18290</name>
</gene>
<sequence>MRVDVVRDGARWQGRPVTDDGVAVRSPADGARTGPWSQLALIALTQVLALAVWFSASAVLPVLRRDWELGTAGGVGLTVAVQLGFVVGALASATTGLADRVRPERLLATGAGAAAACTLGVAVLADGPLVGIALRFLTGAGLALVYPIGMKLMASWFGARGRGLALGVLIGALTLGSLLPQLLVGVLGDSWRAVLVAAAASGAVAALLALGLLRAGPHLAVGARPRAAQAFDGFRSARPRLVNLAYLGHMWELYALWTWAAVWMTASRDVHDPALPAARIALLTLTAFGICGAAGCVLAGWLAGRWGRAPVATVAVATSGVCCLLSPWAWSWPTGVFAVFVCVWGASVIADSAMFSTLLSEVADRRWVGTALTVQTATGFLLTTVTISVLPYLADAVSWRWTLLLLAAGPALSVAALTRFRALDRTPGAAVG</sequence>
<feature type="transmembrane region" description="Helical" evidence="5">
    <location>
        <begin position="39"/>
        <end position="63"/>
    </location>
</feature>
<feature type="transmembrane region" description="Helical" evidence="5">
    <location>
        <begin position="336"/>
        <end position="359"/>
    </location>
</feature>
<evidence type="ECO:0000313" key="8">
    <source>
        <dbReference type="Proteomes" id="UP000648663"/>
    </source>
</evidence>
<evidence type="ECO:0000256" key="1">
    <source>
        <dbReference type="ARBA" id="ARBA00004651"/>
    </source>
</evidence>
<feature type="transmembrane region" description="Helical" evidence="5">
    <location>
        <begin position="241"/>
        <end position="260"/>
    </location>
</feature>
<dbReference type="PANTHER" id="PTHR23521:SF3">
    <property type="entry name" value="MFS TRANSPORTER"/>
    <property type="match status" value="1"/>
</dbReference>
<comment type="caution">
    <text evidence="7">The sequence shown here is derived from an EMBL/GenBank/DDBJ whole genome shotgun (WGS) entry which is preliminary data.</text>
</comment>
<evidence type="ECO:0000259" key="6">
    <source>
        <dbReference type="PROSITE" id="PS50850"/>
    </source>
</evidence>
<proteinExistence type="predicted"/>
<dbReference type="Pfam" id="PF07690">
    <property type="entry name" value="MFS_1"/>
    <property type="match status" value="1"/>
</dbReference>
<feature type="domain" description="Major facilitator superfamily (MFS) profile" evidence="6">
    <location>
        <begin position="38"/>
        <end position="427"/>
    </location>
</feature>
<accession>A0ABQ2FX65</accession>
<protein>
    <submittedName>
        <fullName evidence="7">MFS transporter</fullName>
    </submittedName>
</protein>
<evidence type="ECO:0000313" key="7">
    <source>
        <dbReference type="EMBL" id="GGL62441.1"/>
    </source>
</evidence>
<keyword evidence="2 5" id="KW-0812">Transmembrane</keyword>
<dbReference type="InterPro" id="IPR036259">
    <property type="entry name" value="MFS_trans_sf"/>
</dbReference>